<evidence type="ECO:0000256" key="1">
    <source>
        <dbReference type="SAM" id="MobiDB-lite"/>
    </source>
</evidence>
<dbReference type="RefSeq" id="XP_015084155.2">
    <property type="nucleotide sequence ID" value="XM_015228669.2"/>
</dbReference>
<evidence type="ECO:0000313" key="2">
    <source>
        <dbReference type="Proteomes" id="UP000694930"/>
    </source>
</evidence>
<dbReference type="CDD" id="cd00303">
    <property type="entry name" value="retropepsin_like"/>
    <property type="match status" value="1"/>
</dbReference>
<accession>A0ABM1HE26</accession>
<dbReference type="PANTHER" id="PTHR32108:SF10">
    <property type="entry name" value="G-PATCH DOMAIN-CONTAINING PROTEIN"/>
    <property type="match status" value="1"/>
</dbReference>
<dbReference type="GeneID" id="107027517"/>
<evidence type="ECO:0000313" key="3">
    <source>
        <dbReference type="RefSeq" id="XP_015084155.2"/>
    </source>
</evidence>
<reference evidence="3" key="2">
    <citation type="submission" date="2025-08" db="UniProtKB">
        <authorList>
            <consortium name="RefSeq"/>
        </authorList>
    </citation>
    <scope>IDENTIFICATION</scope>
</reference>
<organism evidence="2 3">
    <name type="scientific">Solanum pennellii</name>
    <name type="common">Tomato</name>
    <name type="synonym">Lycopersicon pennellii</name>
    <dbReference type="NCBI Taxonomy" id="28526"/>
    <lineage>
        <taxon>Eukaryota</taxon>
        <taxon>Viridiplantae</taxon>
        <taxon>Streptophyta</taxon>
        <taxon>Embryophyta</taxon>
        <taxon>Tracheophyta</taxon>
        <taxon>Spermatophyta</taxon>
        <taxon>Magnoliopsida</taxon>
        <taxon>eudicotyledons</taxon>
        <taxon>Gunneridae</taxon>
        <taxon>Pentapetalae</taxon>
        <taxon>asterids</taxon>
        <taxon>lamiids</taxon>
        <taxon>Solanales</taxon>
        <taxon>Solanaceae</taxon>
        <taxon>Solanoideae</taxon>
        <taxon>Solaneae</taxon>
        <taxon>Solanum</taxon>
        <taxon>Solanum subgen. Lycopersicon</taxon>
    </lineage>
</organism>
<feature type="region of interest" description="Disordered" evidence="1">
    <location>
        <begin position="411"/>
        <end position="432"/>
    </location>
</feature>
<gene>
    <name evidence="3" type="primary">LOC107027517</name>
</gene>
<dbReference type="PANTHER" id="PTHR32108">
    <property type="entry name" value="DNA-DIRECTED RNA POLYMERASE SUBUNIT ALPHA"/>
    <property type="match status" value="1"/>
</dbReference>
<proteinExistence type="predicted"/>
<protein>
    <submittedName>
        <fullName evidence="3">Uncharacterized protein LOC107027517</fullName>
    </submittedName>
</protein>
<reference evidence="2" key="1">
    <citation type="journal article" date="2014" name="Nat. Genet.">
        <title>The genome of the stress-tolerant wild tomato species Solanum pennellii.</title>
        <authorList>
            <person name="Bolger A."/>
            <person name="Scossa F."/>
            <person name="Bolger M.E."/>
            <person name="Lanz C."/>
            <person name="Maumus F."/>
            <person name="Tohge T."/>
            <person name="Quesneville H."/>
            <person name="Alseekh S."/>
            <person name="Sorensen I."/>
            <person name="Lichtenstein G."/>
            <person name="Fich E.A."/>
            <person name="Conte M."/>
            <person name="Keller H."/>
            <person name="Schneeberger K."/>
            <person name="Schwacke R."/>
            <person name="Ofner I."/>
            <person name="Vrebalov J."/>
            <person name="Xu Y."/>
            <person name="Osorio S."/>
            <person name="Aflitos S.A."/>
            <person name="Schijlen E."/>
            <person name="Jimenez-Gomez J.M."/>
            <person name="Ryngajllo M."/>
            <person name="Kimura S."/>
            <person name="Kumar R."/>
            <person name="Koenig D."/>
            <person name="Headland L.R."/>
            <person name="Maloof J.N."/>
            <person name="Sinha N."/>
            <person name="van Ham R.C."/>
            <person name="Lankhorst R.K."/>
            <person name="Mao L."/>
            <person name="Vogel A."/>
            <person name="Arsova B."/>
            <person name="Panstruga R."/>
            <person name="Fei Z."/>
            <person name="Rose J.K."/>
            <person name="Zamir D."/>
            <person name="Carrari F."/>
            <person name="Giovannoni J.J."/>
            <person name="Weigel D."/>
            <person name="Usadel B."/>
            <person name="Fernie A.R."/>
        </authorList>
    </citation>
    <scope>NUCLEOTIDE SEQUENCE [LARGE SCALE GENOMIC DNA]</scope>
    <source>
        <strain evidence="2">cv. LA0716</strain>
    </source>
</reference>
<dbReference type="Proteomes" id="UP000694930">
    <property type="component" value="Chromosome 8"/>
</dbReference>
<dbReference type="InterPro" id="IPR021109">
    <property type="entry name" value="Peptidase_aspartic_dom_sf"/>
</dbReference>
<dbReference type="Gene3D" id="2.40.70.10">
    <property type="entry name" value="Acid Proteases"/>
    <property type="match status" value="1"/>
</dbReference>
<keyword evidence="2" id="KW-1185">Reference proteome</keyword>
<sequence length="974" mass="111640">MGNKIINHRLRMKYFISPVGTEDWFTYLKERSAVEIQWKYYWLKPRRAIIRGNELYFIELIGLNGVQPYAPLRVFRQFGQIQMIPLRSHMRHYGYDFGSELPQVNTILRRWKNVITIDVQEHRPFCTPEYYVWLLEDAKHRDLSEGGLPGFGDEKERRWARSLLNTDYDITPEMRKQIVDLSFILAHTRSKGTPLLLLLKEQAPKTKNCPKDTSFQNLMFNGIGDPKAHLGMYCDKLVGVGRDERILMKLFMRSLTGEALAWYIEQDSRKWVEWVDMATDFTNRFGFNIENAPDWFYIPNLKKKPSESFREYAIRWRSEAARARPPMEESQMKDYFIRAQEPQYYDRMMLVAEKSFVEIIKLGERIEEGIKNGNIINLEALQATNKALQSGGMTENRKKTGSVMMAHGTKTPLRHKTTNPPPSPYPHTPYPQHPSAPLPISPQPMLIYYQNAPPQYLHASYLVYNVQPTHFQTPPPTQTPNYRNRPPYEIRPTKIYTPLAESITQLYERLKQAGYVSPISALPVDVRAKWYDPNKVCAYHSGMKGHTTEVCRALKDKVQMLIDTKTIQLKDPTPNVANNPLPNHQVNMVEDGDVWDWEESIWTLETEEAMSTTAPAPLIVQGLAPFEVEVAAPRPPFTVYRASSPIQCDTHVVPWEYNKRETKVEETDVATGVTRSGRIYTSEILVQGSSSKSKAPVVEFEDQGIWKKVQAKEYSVIEQLSKTPSQISILALLQSSETHRNALLKILGEAYVPSNITHGEVAQMVGQDKVTNKALVDAGSGLNICPLSTLTRLGVDSAKIQTWKMNVRAFDGSQRGTIGEITLDMLIGPVTFPIAFQILDIPLSYNLLLGNPWIHMAGAVPSTLHQCLKFEWDYEEVLVHGEKGHPVYTIKGREHMDGEMYHIVELVGNIELQPCKIHYKNVESETMAYNETAQLNINDLEEVKDNEVPEELIKRVEEFEENPNPNLVETEVMN</sequence>
<feature type="compositionally biased region" description="Pro residues" evidence="1">
    <location>
        <begin position="419"/>
        <end position="432"/>
    </location>
</feature>
<name>A0ABM1HE26_SOLPN</name>